<dbReference type="GO" id="GO:0140825">
    <property type="term" value="F:lactoperoxidase activity"/>
    <property type="evidence" value="ECO:0007669"/>
    <property type="project" value="UniProtKB-EC"/>
</dbReference>
<dbReference type="AlphaFoldDB" id="A0AAX6HP07"/>
<feature type="binding site" evidence="18">
    <location>
        <position position="361"/>
    </location>
    <ligand>
        <name>Ca(2+)</name>
        <dbReference type="ChEBI" id="CHEBI:29108"/>
        <label>2</label>
    </ligand>
</feature>
<dbReference type="GO" id="GO:0046872">
    <property type="term" value="F:metal ion binding"/>
    <property type="evidence" value="ECO:0007669"/>
    <property type="project" value="UniProtKB-KW"/>
</dbReference>
<keyword evidence="8 18" id="KW-0106">Calcium</keyword>
<evidence type="ECO:0000256" key="7">
    <source>
        <dbReference type="ARBA" id="ARBA00022723"/>
    </source>
</evidence>
<feature type="disulfide bond" evidence="20">
    <location>
        <begin position="308"/>
        <end position="340"/>
    </location>
</feature>
<feature type="binding site" evidence="18">
    <location>
        <position position="369"/>
    </location>
    <ligand>
        <name>Ca(2+)</name>
        <dbReference type="ChEBI" id="CHEBI:29108"/>
        <label>2</label>
    </ligand>
</feature>
<evidence type="ECO:0000256" key="5">
    <source>
        <dbReference type="ARBA" id="ARBA00022559"/>
    </source>
</evidence>
<evidence type="ECO:0000256" key="9">
    <source>
        <dbReference type="ARBA" id="ARBA00023002"/>
    </source>
</evidence>
<evidence type="ECO:0000256" key="21">
    <source>
        <dbReference type="RuleBase" id="RU004241"/>
    </source>
</evidence>
<keyword evidence="5 23" id="KW-0575">Peroxidase</keyword>
<keyword evidence="12" id="KW-0325">Glycoprotein</keyword>
<dbReference type="GO" id="GO:0042744">
    <property type="term" value="P:hydrogen peroxide catabolic process"/>
    <property type="evidence" value="ECO:0007669"/>
    <property type="project" value="UniProtKB-KW"/>
</dbReference>
<evidence type="ECO:0000313" key="23">
    <source>
        <dbReference type="EMBL" id="KAJ6842463.1"/>
    </source>
</evidence>
<dbReference type="InterPro" id="IPR002016">
    <property type="entry name" value="Haem_peroxidase"/>
</dbReference>
<dbReference type="EMBL" id="JANAVB010007600">
    <property type="protein sequence ID" value="KAJ6842463.1"/>
    <property type="molecule type" value="Genomic_DNA"/>
</dbReference>
<dbReference type="InterPro" id="IPR010255">
    <property type="entry name" value="Haem_peroxidase_sf"/>
</dbReference>
<evidence type="ECO:0000256" key="3">
    <source>
        <dbReference type="ARBA" id="ARBA00012313"/>
    </source>
</evidence>
<keyword evidence="24" id="KW-1185">Reference proteome</keyword>
<dbReference type="GO" id="GO:0006979">
    <property type="term" value="P:response to oxidative stress"/>
    <property type="evidence" value="ECO:0007669"/>
    <property type="project" value="InterPro"/>
</dbReference>
<accession>A0AAX6HP07</accession>
<comment type="cofactor">
    <cofactor evidence="18">
        <name>heme b</name>
        <dbReference type="ChEBI" id="CHEBI:60344"/>
    </cofactor>
    <text evidence="18">Binds 1 heme b (iron(II)-protoporphyrin IX) group per subunit.</text>
</comment>
<gene>
    <name evidence="23" type="ORF">M6B38_301440</name>
</gene>
<feature type="binding site" evidence="17">
    <location>
        <position position="271"/>
    </location>
    <ligand>
        <name>substrate</name>
    </ligand>
</feature>
<keyword evidence="11 20" id="KW-1015">Disulfide bond</keyword>
<feature type="binding site" evidence="18">
    <location>
        <position position="199"/>
    </location>
    <ligand>
        <name>Ca(2+)</name>
        <dbReference type="ChEBI" id="CHEBI:29108"/>
        <label>1</label>
    </ligand>
</feature>
<feature type="disulfide bond" evidence="20">
    <location>
        <begin position="231"/>
        <end position="437"/>
    </location>
</feature>
<evidence type="ECO:0000256" key="20">
    <source>
        <dbReference type="PIRSR" id="PIRSR600823-5"/>
    </source>
</evidence>
<keyword evidence="4" id="KW-0964">Secreted</keyword>
<evidence type="ECO:0000256" key="13">
    <source>
        <dbReference type="ARBA" id="ARBA00023283"/>
    </source>
</evidence>
<keyword evidence="9" id="KW-0560">Oxidoreductase</keyword>
<keyword evidence="6" id="KW-0349">Heme</keyword>
<dbReference type="PANTHER" id="PTHR31517">
    <property type="match status" value="1"/>
</dbReference>
<dbReference type="InterPro" id="IPR033905">
    <property type="entry name" value="Secretory_peroxidase"/>
</dbReference>
<dbReference type="PRINTS" id="PR00461">
    <property type="entry name" value="PLPEROXIDASE"/>
</dbReference>
<feature type="binding site" evidence="18">
    <location>
        <position position="183"/>
    </location>
    <ligand>
        <name>Ca(2+)</name>
        <dbReference type="ChEBI" id="CHEBI:29108"/>
        <label>1</label>
    </ligand>
</feature>
<evidence type="ECO:0000256" key="1">
    <source>
        <dbReference type="ARBA" id="ARBA00000189"/>
    </source>
</evidence>
<feature type="binding site" evidence="18">
    <location>
        <position position="364"/>
    </location>
    <ligand>
        <name>Ca(2+)</name>
        <dbReference type="ChEBI" id="CHEBI:29108"/>
        <label>2</label>
    </ligand>
</feature>
<feature type="site" description="Transition state stabilizer" evidence="19">
    <location>
        <position position="173"/>
    </location>
</feature>
<proteinExistence type="inferred from homology"/>
<evidence type="ECO:0000256" key="6">
    <source>
        <dbReference type="ARBA" id="ARBA00022617"/>
    </source>
</evidence>
<comment type="function">
    <text evidence="2">Removal of H(2)O(2), oxidation of toxic reductants, biosynthesis and degradation of lignin, suberization, auxin catabolism, response to environmental stresses such as wounding, pathogen attack and oxidative stress. These functions might be dependent on each isozyme/isoform in each plant tissue.</text>
</comment>
<dbReference type="PROSITE" id="PS50873">
    <property type="entry name" value="PEROXIDASE_4"/>
    <property type="match status" value="1"/>
</dbReference>
<dbReference type="PRINTS" id="PR00458">
    <property type="entry name" value="PEROXIDASE"/>
</dbReference>
<evidence type="ECO:0000256" key="18">
    <source>
        <dbReference type="PIRSR" id="PIRSR600823-3"/>
    </source>
</evidence>
<dbReference type="CDD" id="cd00693">
    <property type="entry name" value="secretory_peroxidase"/>
    <property type="match status" value="1"/>
</dbReference>
<feature type="binding site" evidence="18">
    <location>
        <position position="187"/>
    </location>
    <ligand>
        <name>Ca(2+)</name>
        <dbReference type="ChEBI" id="CHEBI:29108"/>
        <label>1</label>
    </ligand>
</feature>
<dbReference type="FunFam" id="1.10.520.10:FF:000001">
    <property type="entry name" value="Peroxidase"/>
    <property type="match status" value="1"/>
</dbReference>
<feature type="disulfide bond" evidence="20">
    <location>
        <begin position="179"/>
        <end position="184"/>
    </location>
</feature>
<dbReference type="EC" id="1.11.1.7" evidence="3"/>
<sequence length="450" mass="49605">MPILQWAPPPMTPPPTPPLLLLLLHRRPQSRAPLRALSSFTMAPACSPSSIWISPKMKAIYWNEKLCYICRRGQRCSFKRRKLFEHCLVSVQIGCFYFAKLGVIKMETSDPRANLRPAALPTALLLIAYAMSTALSLELHFYRSSCPRAEAIVKSVVTKHFQKDPSIPAGLLRLHFHDCFIRGCDASVLLDSTDDNIAEKEAPPNLTLRAFDVIDDIKDALERECRGVVSCADVLALATRDGVSLSGGAAYALPTGRRDGTVSTMSEVHIPGPDFSVQAALAAFQTINLDLVDLATLLGSHGVGFCHCGFFVSRLYNFLNTSLPDPNMGTSTLNALRQKCPPRLLLLNNLSQDTTVFMNQDTSTPFALDTSFYRGLLDGKATLQLDQELAFTDVTNRLAVRYIQRPKAFIKQFSRSMVKLGMTGVLSGQEGEVRLNCRRVNGVASNKLKA</sequence>
<organism evidence="23 24">
    <name type="scientific">Iris pallida</name>
    <name type="common">Sweet iris</name>
    <dbReference type="NCBI Taxonomy" id="29817"/>
    <lineage>
        <taxon>Eukaryota</taxon>
        <taxon>Viridiplantae</taxon>
        <taxon>Streptophyta</taxon>
        <taxon>Embryophyta</taxon>
        <taxon>Tracheophyta</taxon>
        <taxon>Spermatophyta</taxon>
        <taxon>Magnoliopsida</taxon>
        <taxon>Liliopsida</taxon>
        <taxon>Asparagales</taxon>
        <taxon>Iridaceae</taxon>
        <taxon>Iridoideae</taxon>
        <taxon>Irideae</taxon>
        <taxon>Iris</taxon>
    </lineage>
</organism>
<dbReference type="GO" id="GO:0020037">
    <property type="term" value="F:heme binding"/>
    <property type="evidence" value="ECO:0007669"/>
    <property type="project" value="InterPro"/>
</dbReference>
<evidence type="ECO:0000256" key="17">
    <source>
        <dbReference type="PIRSR" id="PIRSR600823-2"/>
    </source>
</evidence>
<dbReference type="InterPro" id="IPR000823">
    <property type="entry name" value="Peroxidase_pln"/>
</dbReference>
<evidence type="ECO:0000256" key="11">
    <source>
        <dbReference type="ARBA" id="ARBA00023157"/>
    </source>
</evidence>
<feature type="binding site" evidence="18">
    <location>
        <position position="178"/>
    </location>
    <ligand>
        <name>Ca(2+)</name>
        <dbReference type="ChEBI" id="CHEBI:29108"/>
        <label>1</label>
    </ligand>
</feature>
<evidence type="ECO:0000256" key="16">
    <source>
        <dbReference type="PIRSR" id="PIRSR600823-1"/>
    </source>
</evidence>
<name>A0AAX6HP07_IRIPA</name>
<dbReference type="Proteomes" id="UP001140949">
    <property type="component" value="Unassembled WGS sequence"/>
</dbReference>
<evidence type="ECO:0000256" key="2">
    <source>
        <dbReference type="ARBA" id="ARBA00002322"/>
    </source>
</evidence>
<feature type="disulfide bond" evidence="20">
    <location>
        <begin position="146"/>
        <end position="225"/>
    </location>
</feature>
<protein>
    <recommendedName>
        <fullName evidence="15">Peroxidase 1</fullName>
        <ecNumber evidence="3">1.11.1.7</ecNumber>
    </recommendedName>
</protein>
<evidence type="ECO:0000313" key="24">
    <source>
        <dbReference type="Proteomes" id="UP001140949"/>
    </source>
</evidence>
<evidence type="ECO:0000256" key="10">
    <source>
        <dbReference type="ARBA" id="ARBA00023004"/>
    </source>
</evidence>
<evidence type="ECO:0000256" key="19">
    <source>
        <dbReference type="PIRSR" id="PIRSR600823-4"/>
    </source>
</evidence>
<evidence type="ECO:0000256" key="15">
    <source>
        <dbReference type="ARBA" id="ARBA00072322"/>
    </source>
</evidence>
<keyword evidence="13" id="KW-0873">Pyrrolidone carboxylic acid</keyword>
<feature type="binding site" description="axial binding residue" evidence="18">
    <location>
        <position position="301"/>
    </location>
    <ligand>
        <name>heme b</name>
        <dbReference type="ChEBI" id="CHEBI:60344"/>
    </ligand>
    <ligandPart>
        <name>Fe</name>
        <dbReference type="ChEBI" id="CHEBI:18248"/>
    </ligandPart>
</feature>
<evidence type="ECO:0000256" key="4">
    <source>
        <dbReference type="ARBA" id="ARBA00022525"/>
    </source>
</evidence>
<comment type="cofactor">
    <cofactor evidence="18">
        <name>Ca(2+)</name>
        <dbReference type="ChEBI" id="CHEBI:29108"/>
    </cofactor>
    <text evidence="18">Binds 2 calcium ions per subunit.</text>
</comment>
<evidence type="ECO:0000256" key="8">
    <source>
        <dbReference type="ARBA" id="ARBA00022837"/>
    </source>
</evidence>
<dbReference type="SUPFAM" id="SSF48113">
    <property type="entry name" value="Heme-dependent peroxidases"/>
    <property type="match status" value="1"/>
</dbReference>
<feature type="domain" description="Plant heme peroxidase family profile" evidence="22">
    <location>
        <begin position="136"/>
        <end position="441"/>
    </location>
</feature>
<evidence type="ECO:0000256" key="12">
    <source>
        <dbReference type="ARBA" id="ARBA00023180"/>
    </source>
</evidence>
<dbReference type="Gene3D" id="1.10.420.10">
    <property type="entry name" value="Peroxidase, domain 2"/>
    <property type="match status" value="1"/>
</dbReference>
<keyword evidence="14" id="KW-0376">Hydrogen peroxide</keyword>
<comment type="catalytic activity">
    <reaction evidence="1">
        <text>2 a phenolic donor + H2O2 = 2 a phenolic radical donor + 2 H2O</text>
        <dbReference type="Rhea" id="RHEA:56136"/>
        <dbReference type="ChEBI" id="CHEBI:15377"/>
        <dbReference type="ChEBI" id="CHEBI:16240"/>
        <dbReference type="ChEBI" id="CHEBI:139520"/>
        <dbReference type="ChEBI" id="CHEBI:139521"/>
        <dbReference type="EC" id="1.11.1.7"/>
    </reaction>
</comment>
<dbReference type="Gene3D" id="1.10.520.10">
    <property type="match status" value="1"/>
</dbReference>
<dbReference type="PANTHER" id="PTHR31517:SF59">
    <property type="entry name" value="PEROXIDASE"/>
    <property type="match status" value="1"/>
</dbReference>
<reference evidence="23" key="1">
    <citation type="journal article" date="2023" name="GigaByte">
        <title>Genome assembly of the bearded iris, Iris pallida Lam.</title>
        <authorList>
            <person name="Bruccoleri R.E."/>
            <person name="Oakeley E.J."/>
            <person name="Faust A.M.E."/>
            <person name="Altorfer M."/>
            <person name="Dessus-Babus S."/>
            <person name="Burckhardt D."/>
            <person name="Oertli M."/>
            <person name="Naumann U."/>
            <person name="Petersen F."/>
            <person name="Wong J."/>
        </authorList>
    </citation>
    <scope>NUCLEOTIDE SEQUENCE</scope>
    <source>
        <strain evidence="23">GSM-AAB239-AS_SAM_17_03QT</strain>
    </source>
</reference>
<comment type="similarity">
    <text evidence="21">Belongs to the peroxidase family.</text>
</comment>
<dbReference type="FunFam" id="1.10.420.10:FF:000001">
    <property type="entry name" value="Peroxidase"/>
    <property type="match status" value="1"/>
</dbReference>
<evidence type="ECO:0000256" key="14">
    <source>
        <dbReference type="ARBA" id="ARBA00023324"/>
    </source>
</evidence>
<evidence type="ECO:0000259" key="22">
    <source>
        <dbReference type="PROSITE" id="PS50873"/>
    </source>
</evidence>
<comment type="caution">
    <text evidence="23">The sequence shown here is derived from an EMBL/GenBank/DDBJ whole genome shotgun (WGS) entry which is preliminary data.</text>
</comment>
<keyword evidence="10 18" id="KW-0408">Iron</keyword>
<feature type="binding site" evidence="18">
    <location>
        <position position="185"/>
    </location>
    <ligand>
        <name>Ca(2+)</name>
        <dbReference type="ChEBI" id="CHEBI:29108"/>
        <label>1</label>
    </ligand>
</feature>
<feature type="active site" description="Proton acceptor" evidence="16">
    <location>
        <position position="177"/>
    </location>
</feature>
<keyword evidence="7 18" id="KW-0479">Metal-binding</keyword>
<dbReference type="Pfam" id="PF00141">
    <property type="entry name" value="peroxidase"/>
    <property type="match status" value="1"/>
</dbReference>
<reference evidence="23" key="2">
    <citation type="submission" date="2023-04" db="EMBL/GenBank/DDBJ databases">
        <authorList>
            <person name="Bruccoleri R.E."/>
            <person name="Oakeley E.J."/>
            <person name="Faust A.-M."/>
            <person name="Dessus-Babus S."/>
            <person name="Altorfer M."/>
            <person name="Burckhardt D."/>
            <person name="Oertli M."/>
            <person name="Naumann U."/>
            <person name="Petersen F."/>
            <person name="Wong J."/>
        </authorList>
    </citation>
    <scope>NUCLEOTIDE SEQUENCE</scope>
    <source>
        <strain evidence="23">GSM-AAB239-AS_SAM_17_03QT</strain>
        <tissue evidence="23">Leaf</tissue>
    </source>
</reference>